<dbReference type="EMBL" id="JAKUCV010004980">
    <property type="protein sequence ID" value="KAJ4833265.1"/>
    <property type="molecule type" value="Genomic_DNA"/>
</dbReference>
<reference evidence="1" key="1">
    <citation type="submission" date="2022-02" db="EMBL/GenBank/DDBJ databases">
        <authorList>
            <person name="Henning P.M."/>
            <person name="McCubbin A.G."/>
            <person name="Shore J.S."/>
        </authorList>
    </citation>
    <scope>NUCLEOTIDE SEQUENCE</scope>
    <source>
        <strain evidence="1">F60SS</strain>
        <tissue evidence="1">Leaves</tissue>
    </source>
</reference>
<evidence type="ECO:0000313" key="2">
    <source>
        <dbReference type="Proteomes" id="UP001141552"/>
    </source>
</evidence>
<organism evidence="1 2">
    <name type="scientific">Turnera subulata</name>
    <dbReference type="NCBI Taxonomy" id="218843"/>
    <lineage>
        <taxon>Eukaryota</taxon>
        <taxon>Viridiplantae</taxon>
        <taxon>Streptophyta</taxon>
        <taxon>Embryophyta</taxon>
        <taxon>Tracheophyta</taxon>
        <taxon>Spermatophyta</taxon>
        <taxon>Magnoliopsida</taxon>
        <taxon>eudicotyledons</taxon>
        <taxon>Gunneridae</taxon>
        <taxon>Pentapetalae</taxon>
        <taxon>rosids</taxon>
        <taxon>fabids</taxon>
        <taxon>Malpighiales</taxon>
        <taxon>Passifloraceae</taxon>
        <taxon>Turnera</taxon>
    </lineage>
</organism>
<dbReference type="AlphaFoldDB" id="A0A9Q0JA49"/>
<name>A0A9Q0JA49_9ROSI</name>
<reference evidence="1" key="2">
    <citation type="journal article" date="2023" name="Plants (Basel)">
        <title>Annotation of the Turnera subulata (Passifloraceae) Draft Genome Reveals the S-Locus Evolved after the Divergence of Turneroideae from Passifloroideae in a Stepwise Manner.</title>
        <authorList>
            <person name="Henning P.M."/>
            <person name="Roalson E.H."/>
            <person name="Mir W."/>
            <person name="McCubbin A.G."/>
            <person name="Shore J.S."/>
        </authorList>
    </citation>
    <scope>NUCLEOTIDE SEQUENCE</scope>
    <source>
        <strain evidence="1">F60SS</strain>
    </source>
</reference>
<sequence>MLSLISQYWSVSREREQDKEMVRRQRCRVAIENLEMCLRRNNNIELADCIGQTLKRMAEYNCDDFKKDLRILAKVLRAESADIPGAPTKGARCRNLRMLYDVSDDPDARKIYTADMSHLKCSGKN</sequence>
<accession>A0A9Q0JA49</accession>
<evidence type="ECO:0000313" key="1">
    <source>
        <dbReference type="EMBL" id="KAJ4833265.1"/>
    </source>
</evidence>
<protein>
    <submittedName>
        <fullName evidence="1">Uncharacterized protein</fullName>
    </submittedName>
</protein>
<proteinExistence type="predicted"/>
<keyword evidence="2" id="KW-1185">Reference proteome</keyword>
<comment type="caution">
    <text evidence="1">The sequence shown here is derived from an EMBL/GenBank/DDBJ whole genome shotgun (WGS) entry which is preliminary data.</text>
</comment>
<dbReference type="Proteomes" id="UP001141552">
    <property type="component" value="Unassembled WGS sequence"/>
</dbReference>
<gene>
    <name evidence="1" type="ORF">Tsubulata_005102</name>
</gene>